<evidence type="ECO:0000256" key="1">
    <source>
        <dbReference type="SAM" id="Phobius"/>
    </source>
</evidence>
<keyword evidence="1" id="KW-1133">Transmembrane helix</keyword>
<feature type="transmembrane region" description="Helical" evidence="1">
    <location>
        <begin position="54"/>
        <end position="77"/>
    </location>
</feature>
<proteinExistence type="predicted"/>
<reference evidence="2 3" key="1">
    <citation type="submission" date="2020-04" db="EMBL/GenBank/DDBJ databases">
        <title>Perkinsus olseni comparative genomics.</title>
        <authorList>
            <person name="Bogema D.R."/>
        </authorList>
    </citation>
    <scope>NUCLEOTIDE SEQUENCE [LARGE SCALE GENOMIC DNA]</scope>
    <source>
        <strain evidence="2 3">ATCC PRA-207</strain>
    </source>
</reference>
<dbReference type="EMBL" id="JABANO010035156">
    <property type="protein sequence ID" value="KAF4703952.1"/>
    <property type="molecule type" value="Genomic_DNA"/>
</dbReference>
<feature type="transmembrane region" description="Helical" evidence="1">
    <location>
        <begin position="89"/>
        <end position="110"/>
    </location>
</feature>
<feature type="transmembrane region" description="Helical" evidence="1">
    <location>
        <begin position="21"/>
        <end position="42"/>
    </location>
</feature>
<name>A0A7J6Q717_PEROL</name>
<keyword evidence="1" id="KW-0472">Membrane</keyword>
<evidence type="ECO:0000313" key="3">
    <source>
        <dbReference type="Proteomes" id="UP000553632"/>
    </source>
</evidence>
<comment type="caution">
    <text evidence="2">The sequence shown here is derived from an EMBL/GenBank/DDBJ whole genome shotgun (WGS) entry which is preliminary data.</text>
</comment>
<sequence>MAGQAEKKNKARAEQLTKGKCGICFQYYFFAVAIVNSIYISYKVLPQWNTFDAYNILGFILFSVVSYFTYNSIISSLKLGVPADSSNDLFIINLTTQFLVTFTSYGWYLYLTVPAYLLYKAGLFIKDYAFAGAGQEE</sequence>
<dbReference type="AlphaFoldDB" id="A0A7J6Q717"/>
<accession>A0A7J6Q717</accession>
<dbReference type="Proteomes" id="UP000553632">
    <property type="component" value="Unassembled WGS sequence"/>
</dbReference>
<feature type="non-terminal residue" evidence="2">
    <location>
        <position position="1"/>
    </location>
</feature>
<keyword evidence="3" id="KW-1185">Reference proteome</keyword>
<protein>
    <submittedName>
        <fullName evidence="2">Uncharacterized protein</fullName>
    </submittedName>
</protein>
<organism evidence="2 3">
    <name type="scientific">Perkinsus olseni</name>
    <name type="common">Perkinsus atlanticus</name>
    <dbReference type="NCBI Taxonomy" id="32597"/>
    <lineage>
        <taxon>Eukaryota</taxon>
        <taxon>Sar</taxon>
        <taxon>Alveolata</taxon>
        <taxon>Perkinsozoa</taxon>
        <taxon>Perkinsea</taxon>
        <taxon>Perkinsida</taxon>
        <taxon>Perkinsidae</taxon>
        <taxon>Perkinsus</taxon>
    </lineage>
</organism>
<keyword evidence="1" id="KW-0812">Transmembrane</keyword>
<gene>
    <name evidence="2" type="ORF">FOZ63_025344</name>
</gene>
<evidence type="ECO:0000313" key="2">
    <source>
        <dbReference type="EMBL" id="KAF4703952.1"/>
    </source>
</evidence>